<feature type="domain" description="CHAT" evidence="1">
    <location>
        <begin position="647"/>
        <end position="918"/>
    </location>
</feature>
<dbReference type="InterPro" id="IPR011990">
    <property type="entry name" value="TPR-like_helical_dom_sf"/>
</dbReference>
<dbReference type="InterPro" id="IPR019734">
    <property type="entry name" value="TPR_rpt"/>
</dbReference>
<keyword evidence="3" id="KW-1185">Reference proteome</keyword>
<dbReference type="AlphaFoldDB" id="A0A8J7HY75"/>
<evidence type="ECO:0000313" key="2">
    <source>
        <dbReference type="EMBL" id="MBH8565577.1"/>
    </source>
</evidence>
<reference evidence="2 3" key="1">
    <citation type="journal article" date="2021" name="Int. J. Syst. Evol. Microbiol.">
        <title>Amazonocrinis nigriterrae gen. nov., sp. nov., Atlanticothrix silvestris gen. nov., sp. nov. and Dendronalium phyllosphericum gen. nov., sp. nov., nostocacean cyanobacteria from Brazilian environments.</title>
        <authorList>
            <person name="Alvarenga D.O."/>
            <person name="Andreote A.P.D."/>
            <person name="Branco L.H.Z."/>
            <person name="Delbaje E."/>
            <person name="Cruz R.B."/>
            <person name="Varani A.M."/>
            <person name="Fiore M.F."/>
        </authorList>
    </citation>
    <scope>NUCLEOTIDE SEQUENCE [LARGE SCALE GENOMIC DNA]</scope>
    <source>
        <strain evidence="2 3">CENA67</strain>
    </source>
</reference>
<dbReference type="Pfam" id="PF12770">
    <property type="entry name" value="CHAT"/>
    <property type="match status" value="1"/>
</dbReference>
<dbReference type="InterPro" id="IPR024983">
    <property type="entry name" value="CHAT_dom"/>
</dbReference>
<dbReference type="Pfam" id="PF13424">
    <property type="entry name" value="TPR_12"/>
    <property type="match status" value="1"/>
</dbReference>
<dbReference type="Gene3D" id="1.25.40.10">
    <property type="entry name" value="Tetratricopeptide repeat domain"/>
    <property type="match status" value="3"/>
</dbReference>
<dbReference type="Proteomes" id="UP000632766">
    <property type="component" value="Unassembled WGS sequence"/>
</dbReference>
<sequence length="920" mass="102502">MIKTTKIYDQNSIKIRRRKAQGKTFYWVNLLSYFLIALLCILASPVLAKVPSAMNSSYHQANATIANTISASPLEQGKVLYDAGRFAEAVQILQQAAQEYKQKGDNLKLAITLSNLSLAYQQLGAWTEAKQAITESLNLLRTGDQNQNLQVLAKSLDIQGRLQLAMGQTQEALETWKQTAEIYKQAKNDSGVVRSQINLAQAWRTQGFYPRAVKILTEVYQKLQSQPDSIEKAVGLRSLGDALLAVGDGQNSLDALKQSWEIAQRLQSNTEIGASLFSLGNHARAQYEQKQAIAKYRQTTQVSRQESDPKYWLSEAINYYQQTTQVSPSPLIKVQSQLNLLSLFIEEQKFTEAEASIPLIESQVKQLPNSRAAIYAQINFAQSLVKLQSRESQLPSRKSLWEFSTQDLGRSLATTVEQSRSLGDKRAEAYALLSLGSLYQKNQQWSDAESLTQQALILAQTNNAPDIAYQSEWQLGRLKRSQKDIKGAIVAYDAAVETLKSLRSDLVADKNQDVQFNFRDSVEPVYRESVELLLQSPEEKLDETILDKARQRIEALQLAELDNFFREACLQGQSVTLDKVVDQDNPTAAILYPIILPEQLQVIVKIPNKPLRHYSQNISQAYVDKRVAELRKTLVNPAATNAFKTQSQEVYQWLLKPIESELAASKVDTLVFVLDGKLRNLPMASLYDGKQYLVEKYAIALSVGLQLQKPKPFVQEKLRALTAGLTKPPVGFSDYAPLPAIKDEINLIASAGVSTTSLLDQQFTRKALETEVNTAPFNVVHLATHGEFSSSAENTFILAADGPINVKRFDSLLRSRDENRAEPVELLVLSACQTAAGDNRAALGLAGAAVRAGARSTLASLWQIDDEATALFVGDFYRELNRGKMTKAAAVRHAQLKLLQHPNYRAPSFWSAYVLIGNWL</sequence>
<dbReference type="PANTHER" id="PTHR10098">
    <property type="entry name" value="RAPSYN-RELATED"/>
    <property type="match status" value="1"/>
</dbReference>
<evidence type="ECO:0000259" key="1">
    <source>
        <dbReference type="Pfam" id="PF12770"/>
    </source>
</evidence>
<dbReference type="SMART" id="SM00028">
    <property type="entry name" value="TPR"/>
    <property type="match status" value="8"/>
</dbReference>
<organism evidence="2 3">
    <name type="scientific">Amazonocrinis nigriterrae CENA67</name>
    <dbReference type="NCBI Taxonomy" id="2794033"/>
    <lineage>
        <taxon>Bacteria</taxon>
        <taxon>Bacillati</taxon>
        <taxon>Cyanobacteriota</taxon>
        <taxon>Cyanophyceae</taxon>
        <taxon>Nostocales</taxon>
        <taxon>Nostocaceae</taxon>
        <taxon>Amazonocrinis</taxon>
        <taxon>Amazonocrinis nigriterrae</taxon>
    </lineage>
</organism>
<comment type="caution">
    <text evidence="2">The sequence shown here is derived from an EMBL/GenBank/DDBJ whole genome shotgun (WGS) entry which is preliminary data.</text>
</comment>
<dbReference type="SUPFAM" id="SSF48452">
    <property type="entry name" value="TPR-like"/>
    <property type="match status" value="2"/>
</dbReference>
<protein>
    <submittedName>
        <fullName evidence="2">CHAT domain-containing protein</fullName>
    </submittedName>
</protein>
<dbReference type="PANTHER" id="PTHR10098:SF112">
    <property type="entry name" value="SLR0380 PROTEIN"/>
    <property type="match status" value="1"/>
</dbReference>
<dbReference type="EMBL" id="JAECZC010000064">
    <property type="protein sequence ID" value="MBH8565577.1"/>
    <property type="molecule type" value="Genomic_DNA"/>
</dbReference>
<evidence type="ECO:0000313" key="3">
    <source>
        <dbReference type="Proteomes" id="UP000632766"/>
    </source>
</evidence>
<gene>
    <name evidence="2" type="ORF">I8748_25960</name>
</gene>
<name>A0A8J7HY75_9NOST</name>
<dbReference type="Pfam" id="PF13176">
    <property type="entry name" value="TPR_7"/>
    <property type="match status" value="1"/>
</dbReference>
<accession>A0A8J7HY75</accession>
<proteinExistence type="predicted"/>
<dbReference type="RefSeq" id="WP_198127385.1">
    <property type="nucleotide sequence ID" value="NZ_JAECZC010000064.1"/>
</dbReference>